<dbReference type="Pfam" id="PF13030">
    <property type="entry name" value="DUF3891"/>
    <property type="match status" value="1"/>
</dbReference>
<proteinExistence type="predicted"/>
<reference evidence="1 2" key="1">
    <citation type="submission" date="2023-07" db="EMBL/GenBank/DDBJ databases">
        <title>Genomic Encyclopedia of Type Strains, Phase IV (KMG-IV): sequencing the most valuable type-strain genomes for metagenomic binning, comparative biology and taxonomic classification.</title>
        <authorList>
            <person name="Goeker M."/>
        </authorList>
    </citation>
    <scope>NUCLEOTIDE SEQUENCE [LARGE SCALE GENOMIC DNA]</scope>
    <source>
        <strain evidence="1 2">DSM 29005</strain>
    </source>
</reference>
<organism evidence="1 2">
    <name type="scientific">Metabacillus malikii</name>
    <dbReference type="NCBI Taxonomy" id="1504265"/>
    <lineage>
        <taxon>Bacteria</taxon>
        <taxon>Bacillati</taxon>
        <taxon>Bacillota</taxon>
        <taxon>Bacilli</taxon>
        <taxon>Bacillales</taxon>
        <taxon>Bacillaceae</taxon>
        <taxon>Metabacillus</taxon>
    </lineage>
</organism>
<accession>A0ABT9ZA49</accession>
<keyword evidence="2" id="KW-1185">Reference proteome</keyword>
<gene>
    <name evidence="1" type="ORF">J2S19_000357</name>
</gene>
<evidence type="ECO:0008006" key="3">
    <source>
        <dbReference type="Google" id="ProtNLM"/>
    </source>
</evidence>
<sequence>MIVIKAGDYLKMTSQHDHANFSGELATHFADDWFIDCKRKESVIRAISEHDRAWIRLDDVPLWNDQTNLPYSFMDYPLFQKLAMYSRGIDEVEEMDPYAALLCSIHYTSFGHIRRSKQQDCIDYMNHELKRQTRLRTSLHNPDDAMLDRHYKLLQLCDELSLYVCLNKDGASKAEEHPWYVNGFETEINGQRFQAEWKSTSEIKITPFLFKEEFEIVFKTKYVATDMREKIGINAAYYCTNDTLKKLMVIR</sequence>
<comment type="caution">
    <text evidence="1">The sequence shown here is derived from an EMBL/GenBank/DDBJ whole genome shotgun (WGS) entry which is preliminary data.</text>
</comment>
<dbReference type="Proteomes" id="UP001234495">
    <property type="component" value="Unassembled WGS sequence"/>
</dbReference>
<evidence type="ECO:0000313" key="1">
    <source>
        <dbReference type="EMBL" id="MDQ0229107.1"/>
    </source>
</evidence>
<dbReference type="EMBL" id="JAUSUD010000001">
    <property type="protein sequence ID" value="MDQ0229107.1"/>
    <property type="molecule type" value="Genomic_DNA"/>
</dbReference>
<protein>
    <recommendedName>
        <fullName evidence="3">DUF3891 family protein</fullName>
    </recommendedName>
</protein>
<dbReference type="InterPro" id="IPR024992">
    <property type="entry name" value="DUF3891"/>
</dbReference>
<name>A0ABT9ZA49_9BACI</name>
<evidence type="ECO:0000313" key="2">
    <source>
        <dbReference type="Proteomes" id="UP001234495"/>
    </source>
</evidence>
<dbReference type="RefSeq" id="WP_307336253.1">
    <property type="nucleotide sequence ID" value="NZ_JAUSUD010000001.1"/>
</dbReference>